<dbReference type="RefSeq" id="WP_057816782.1">
    <property type="nucleotide sequence ID" value="NZ_CP031598.1"/>
</dbReference>
<reference evidence="1 3" key="1">
    <citation type="submission" date="2015-04" db="EMBL/GenBank/DDBJ databases">
        <title>The draft genome sequence of Roseovarius indicus B108T.</title>
        <authorList>
            <person name="Li G."/>
            <person name="Lai Q."/>
            <person name="Shao Z."/>
            <person name="Yan P."/>
        </authorList>
    </citation>
    <scope>NUCLEOTIDE SEQUENCE [LARGE SCALE GENOMIC DNA]</scope>
    <source>
        <strain evidence="1 3">B108</strain>
    </source>
</reference>
<dbReference type="EMBL" id="LAXI01000008">
    <property type="protein sequence ID" value="KRS17200.1"/>
    <property type="molecule type" value="Genomic_DNA"/>
</dbReference>
<dbReference type="PANTHER" id="PTHR30050">
    <property type="entry name" value="CHROMOSOMAL REPLICATION INITIATOR PROTEIN DNAA"/>
    <property type="match status" value="1"/>
</dbReference>
<organism evidence="1 3">
    <name type="scientific">Roseovarius indicus</name>
    <dbReference type="NCBI Taxonomy" id="540747"/>
    <lineage>
        <taxon>Bacteria</taxon>
        <taxon>Pseudomonadati</taxon>
        <taxon>Pseudomonadota</taxon>
        <taxon>Alphaproteobacteria</taxon>
        <taxon>Rhodobacterales</taxon>
        <taxon>Roseobacteraceae</taxon>
        <taxon>Roseovarius</taxon>
    </lineage>
</organism>
<protein>
    <submittedName>
        <fullName evidence="1">Chromosomal replication initiator protein DnaA</fullName>
    </submittedName>
</protein>
<sequence length="224" mass="24252">MARQLSFDLPVRTALGRADFFVSSANATAVAMIEGWRTWPARKLVLVGPRGAGKTHLAHVWAAQSGARIIPARDVAAADIPALAEGPVAVEDCDTIAGDRAAEDALFHLHNLALAEGQSLLFTATAAPNHWPLALPDLASRMQGTPTVQIAPPDDELLMAVMMKLFSDRQLSPAPQVLPYLTRRIDRSFDAARDIVERLDAAALEHRRPINTTLARDLLDNDDT</sequence>
<gene>
    <name evidence="2" type="ORF">RIdsm_03395</name>
    <name evidence="1" type="ORF">XM52_14075</name>
</gene>
<dbReference type="GO" id="GO:0003688">
    <property type="term" value="F:DNA replication origin binding"/>
    <property type="evidence" value="ECO:0007669"/>
    <property type="project" value="TreeGrafter"/>
</dbReference>
<dbReference type="KEGG" id="rid:RIdsm_03395"/>
<accession>A0A0T5P7S7</accession>
<reference evidence="2 4" key="2">
    <citation type="submission" date="2018-08" db="EMBL/GenBank/DDBJ databases">
        <title>Genetic Globetrotter - A new plasmid hitch-hiking vast phylogenetic and geographic distances.</title>
        <authorList>
            <person name="Vollmers J."/>
            <person name="Petersen J."/>
        </authorList>
    </citation>
    <scope>NUCLEOTIDE SEQUENCE [LARGE SCALE GENOMIC DNA]</scope>
    <source>
        <strain evidence="2 4">DSM 26383</strain>
    </source>
</reference>
<dbReference type="SUPFAM" id="SSF52540">
    <property type="entry name" value="P-loop containing nucleoside triphosphate hydrolases"/>
    <property type="match status" value="1"/>
</dbReference>
<dbReference type="Gene3D" id="3.40.50.300">
    <property type="entry name" value="P-loop containing nucleotide triphosphate hydrolases"/>
    <property type="match status" value="1"/>
</dbReference>
<keyword evidence="3" id="KW-1185">Reference proteome</keyword>
<dbReference type="Gene3D" id="1.10.8.60">
    <property type="match status" value="1"/>
</dbReference>
<dbReference type="GO" id="GO:0005886">
    <property type="term" value="C:plasma membrane"/>
    <property type="evidence" value="ECO:0007669"/>
    <property type="project" value="TreeGrafter"/>
</dbReference>
<dbReference type="EMBL" id="CP031598">
    <property type="protein sequence ID" value="QEW27579.1"/>
    <property type="molecule type" value="Genomic_DNA"/>
</dbReference>
<evidence type="ECO:0000313" key="1">
    <source>
        <dbReference type="EMBL" id="KRS17200.1"/>
    </source>
</evidence>
<dbReference type="PANTHER" id="PTHR30050:SF5">
    <property type="entry name" value="DNAA REGULATORY INACTIVATOR HDA"/>
    <property type="match status" value="1"/>
</dbReference>
<name>A0A0T5P7S7_9RHOB</name>
<dbReference type="Proteomes" id="UP000051401">
    <property type="component" value="Unassembled WGS sequence"/>
</dbReference>
<dbReference type="InterPro" id="IPR027417">
    <property type="entry name" value="P-loop_NTPase"/>
</dbReference>
<dbReference type="Proteomes" id="UP000325785">
    <property type="component" value="Chromosome"/>
</dbReference>
<dbReference type="OrthoDB" id="7390113at2"/>
<evidence type="ECO:0000313" key="4">
    <source>
        <dbReference type="Proteomes" id="UP000325785"/>
    </source>
</evidence>
<dbReference type="AlphaFoldDB" id="A0A0T5P7S7"/>
<dbReference type="PATRIC" id="fig|540747.5.peg.5882"/>
<evidence type="ECO:0000313" key="3">
    <source>
        <dbReference type="Proteomes" id="UP000051401"/>
    </source>
</evidence>
<dbReference type="GO" id="GO:0006270">
    <property type="term" value="P:DNA replication initiation"/>
    <property type="evidence" value="ECO:0007669"/>
    <property type="project" value="TreeGrafter"/>
</dbReference>
<dbReference type="STRING" id="540747.SAMN04488031_108201"/>
<proteinExistence type="predicted"/>
<evidence type="ECO:0000313" key="2">
    <source>
        <dbReference type="EMBL" id="QEW27579.1"/>
    </source>
</evidence>